<dbReference type="GO" id="GO:0008270">
    <property type="term" value="F:zinc ion binding"/>
    <property type="evidence" value="ECO:0007669"/>
    <property type="project" value="UniProtKB-UniRule"/>
</dbReference>
<dbReference type="RefSeq" id="WP_138321129.1">
    <property type="nucleotide sequence ID" value="NZ_VCBC01000017.1"/>
</dbReference>
<dbReference type="GO" id="GO:0051603">
    <property type="term" value="P:proteolysis involved in protein catabolic process"/>
    <property type="evidence" value="ECO:0007669"/>
    <property type="project" value="TreeGrafter"/>
</dbReference>
<comment type="similarity">
    <text evidence="8">Belongs to the peptidase M48 family. BepA subfamily.</text>
</comment>
<feature type="binding site" evidence="8">
    <location>
        <position position="143"/>
    </location>
    <ligand>
        <name>Zn(2+)</name>
        <dbReference type="ChEBI" id="CHEBI:29105"/>
        <note>catalytic</note>
    </ligand>
</feature>
<evidence type="ECO:0000256" key="7">
    <source>
        <dbReference type="ARBA" id="ARBA00023049"/>
    </source>
</evidence>
<feature type="binding site" evidence="8">
    <location>
        <position position="204"/>
    </location>
    <ligand>
        <name>Zn(2+)</name>
        <dbReference type="ChEBI" id="CHEBI:29105"/>
        <note>catalytic</note>
    </ligand>
</feature>
<evidence type="ECO:0000256" key="2">
    <source>
        <dbReference type="ARBA" id="ARBA00022723"/>
    </source>
</evidence>
<dbReference type="PANTHER" id="PTHR22726">
    <property type="entry name" value="METALLOENDOPEPTIDASE OMA1"/>
    <property type="match status" value="1"/>
</dbReference>
<dbReference type="EMBL" id="VCBC01000017">
    <property type="protein sequence ID" value="TLU61317.1"/>
    <property type="molecule type" value="Genomic_DNA"/>
</dbReference>
<feature type="repeat" description="TPR" evidence="9">
    <location>
        <begin position="312"/>
        <end position="345"/>
    </location>
</feature>
<accession>A0A5R9IJ55</accession>
<dbReference type="SUPFAM" id="SSF48452">
    <property type="entry name" value="TPR-like"/>
    <property type="match status" value="1"/>
</dbReference>
<dbReference type="OrthoDB" id="9810445at2"/>
<evidence type="ECO:0000259" key="10">
    <source>
        <dbReference type="Pfam" id="PF01435"/>
    </source>
</evidence>
<evidence type="ECO:0000256" key="3">
    <source>
        <dbReference type="ARBA" id="ARBA00022729"/>
    </source>
</evidence>
<feature type="signal peptide" evidence="8">
    <location>
        <begin position="1"/>
        <end position="29"/>
    </location>
</feature>
<keyword evidence="2 8" id="KW-0479">Metal-binding</keyword>
<evidence type="ECO:0000256" key="4">
    <source>
        <dbReference type="ARBA" id="ARBA00022764"/>
    </source>
</evidence>
<reference evidence="11 12" key="1">
    <citation type="submission" date="2019-05" db="EMBL/GenBank/DDBJ databases">
        <title>Genome sequences of Thalassotalea litorea 1K03283.</title>
        <authorList>
            <person name="Zhang D."/>
        </authorList>
    </citation>
    <scope>NUCLEOTIDE SEQUENCE [LARGE SCALE GENOMIC DNA]</scope>
    <source>
        <strain evidence="11 12">MCCC 1K03283</strain>
    </source>
</reference>
<comment type="subcellular location">
    <subcellularLocation>
        <location evidence="8">Periplasm</location>
    </subcellularLocation>
</comment>
<keyword evidence="4 8" id="KW-0574">Periplasm</keyword>
<dbReference type="Gene3D" id="1.25.40.10">
    <property type="entry name" value="Tetratricopeptide repeat domain"/>
    <property type="match status" value="2"/>
</dbReference>
<evidence type="ECO:0000256" key="5">
    <source>
        <dbReference type="ARBA" id="ARBA00022801"/>
    </source>
</evidence>
<dbReference type="InterPro" id="IPR011990">
    <property type="entry name" value="TPR-like_helical_dom_sf"/>
</dbReference>
<feature type="binding site" evidence="8">
    <location>
        <position position="139"/>
    </location>
    <ligand>
        <name>Zn(2+)</name>
        <dbReference type="ChEBI" id="CHEBI:29105"/>
        <note>catalytic</note>
    </ligand>
</feature>
<sequence precursor="true">MNIAYKKTKVFISTALLAIALVGAGQSMAQQNKNQLPEIGTSAVSTLSLDKERIYGDAMMRQVRASMPLIQDPVLIEYINHLGNSLIRNAEGVNYQFDFFLINNKEINAFAFFGGHIGVHSGLLTMADNESELASVLAHEIAHVTQRHLARKLEAQTRTTPWTLAGMVTGVLLALVNPEAGMAALMSANAASAQASINYTRSNEKEADRVGMAILANSGFDPNGAPDFFKKMSAKYRYTSKPPAMLLTHPLPDSRITDSRNRAQAYPSRLLPVNLDFELAKARLRSRYSGEPKNNIKTFTAELRRQKYQIKEASEYALALAYFADKQYDAAEELLTELLDKHPNNLFFVDGLTDTYLEQKKYDKALTMLERLNLLMPNNQVVTLNYANSAIYAEKYALATNLLQDFLILNPGNFIAHDLLTEAYRKQDKPSQMHASQAEVYALLGLYPKAIDELHTAYNFASEKTLMKKRIKARIVQLQESENQLKRL</sequence>
<keyword evidence="12" id="KW-1185">Reference proteome</keyword>
<evidence type="ECO:0000256" key="1">
    <source>
        <dbReference type="ARBA" id="ARBA00022670"/>
    </source>
</evidence>
<evidence type="ECO:0000256" key="8">
    <source>
        <dbReference type="HAMAP-Rule" id="MF_00997"/>
    </source>
</evidence>
<dbReference type="CDD" id="cd07333">
    <property type="entry name" value="M48C_bepA_like"/>
    <property type="match status" value="1"/>
</dbReference>
<protein>
    <recommendedName>
        <fullName evidence="8">Putative beta-barrel assembly-enhancing protease</fullName>
        <ecNumber evidence="8">3.4.-.-</ecNumber>
    </recommendedName>
</protein>
<dbReference type="Pfam" id="PF01435">
    <property type="entry name" value="Peptidase_M48"/>
    <property type="match status" value="1"/>
</dbReference>
<feature type="active site" evidence="8">
    <location>
        <position position="140"/>
    </location>
</feature>
<evidence type="ECO:0000313" key="12">
    <source>
        <dbReference type="Proteomes" id="UP000307790"/>
    </source>
</evidence>
<name>A0A5R9IJ55_9GAMM</name>
<dbReference type="Proteomes" id="UP000307790">
    <property type="component" value="Unassembled WGS sequence"/>
</dbReference>
<keyword evidence="1 8" id="KW-0645">Protease</keyword>
<evidence type="ECO:0000313" key="11">
    <source>
        <dbReference type="EMBL" id="TLU61317.1"/>
    </source>
</evidence>
<dbReference type="EC" id="3.4.-.-" evidence="8"/>
<dbReference type="InterPro" id="IPR051156">
    <property type="entry name" value="Mito/Outer_Membr_Metalloprot"/>
</dbReference>
<dbReference type="GO" id="GO:0016020">
    <property type="term" value="C:membrane"/>
    <property type="evidence" value="ECO:0007669"/>
    <property type="project" value="InterPro"/>
</dbReference>
<gene>
    <name evidence="11" type="ORF">FE810_15005</name>
</gene>
<dbReference type="Pfam" id="PF14559">
    <property type="entry name" value="TPR_19"/>
    <property type="match status" value="1"/>
</dbReference>
<keyword evidence="6 8" id="KW-0862">Zinc</keyword>
<evidence type="ECO:0000256" key="6">
    <source>
        <dbReference type="ARBA" id="ARBA00022833"/>
    </source>
</evidence>
<dbReference type="HAMAP" id="MF_00997">
    <property type="entry name" value="Protease_BepA"/>
    <property type="match status" value="1"/>
</dbReference>
<dbReference type="Gene3D" id="3.30.2010.10">
    <property type="entry name" value="Metalloproteases ('zincins'), catalytic domain"/>
    <property type="match status" value="1"/>
</dbReference>
<dbReference type="PROSITE" id="PS50005">
    <property type="entry name" value="TPR"/>
    <property type="match status" value="1"/>
</dbReference>
<comment type="cofactor">
    <cofactor evidence="8">
        <name>Zn(2+)</name>
        <dbReference type="ChEBI" id="CHEBI:29105"/>
    </cofactor>
    <text evidence="8">Binds 1 zinc ion per subunit.</text>
</comment>
<organism evidence="11 12">
    <name type="scientific">Thalassotalea litorea</name>
    <dbReference type="NCBI Taxonomy" id="2020715"/>
    <lineage>
        <taxon>Bacteria</taxon>
        <taxon>Pseudomonadati</taxon>
        <taxon>Pseudomonadota</taxon>
        <taxon>Gammaproteobacteria</taxon>
        <taxon>Alteromonadales</taxon>
        <taxon>Colwelliaceae</taxon>
        <taxon>Thalassotalea</taxon>
    </lineage>
</organism>
<dbReference type="AlphaFoldDB" id="A0A5R9IJ55"/>
<feature type="active site" description="Proton donor" evidence="8">
    <location>
        <position position="208"/>
    </location>
</feature>
<proteinExistence type="inferred from homology"/>
<feature type="domain" description="Peptidase M48" evidence="10">
    <location>
        <begin position="78"/>
        <end position="261"/>
    </location>
</feature>
<comment type="function">
    <text evidence="8">Functions as both a chaperone and a metalloprotease. Maintains the integrity of the outer membrane by promoting either the assembly or the elimination of outer membrane proteins, depending on their folding state.</text>
</comment>
<keyword evidence="5 8" id="KW-0378">Hydrolase</keyword>
<feature type="chain" id="PRO_5024519464" description="Putative beta-barrel assembly-enhancing protease" evidence="8">
    <location>
        <begin position="30"/>
        <end position="488"/>
    </location>
</feature>
<evidence type="ECO:0000256" key="9">
    <source>
        <dbReference type="PROSITE-ProRule" id="PRU00339"/>
    </source>
</evidence>
<comment type="caution">
    <text evidence="11">The sequence shown here is derived from an EMBL/GenBank/DDBJ whole genome shotgun (WGS) entry which is preliminary data.</text>
</comment>
<keyword evidence="7 8" id="KW-0482">Metalloprotease</keyword>
<dbReference type="GO" id="GO:0042597">
    <property type="term" value="C:periplasmic space"/>
    <property type="evidence" value="ECO:0007669"/>
    <property type="project" value="UniProtKB-SubCell"/>
</dbReference>
<dbReference type="PANTHER" id="PTHR22726:SF1">
    <property type="entry name" value="METALLOENDOPEPTIDASE OMA1, MITOCHONDRIAL"/>
    <property type="match status" value="1"/>
</dbReference>
<dbReference type="GO" id="GO:0004222">
    <property type="term" value="F:metalloendopeptidase activity"/>
    <property type="evidence" value="ECO:0007669"/>
    <property type="project" value="InterPro"/>
</dbReference>
<dbReference type="InterPro" id="IPR030873">
    <property type="entry name" value="Protease_BepA"/>
</dbReference>
<dbReference type="InterPro" id="IPR001915">
    <property type="entry name" value="Peptidase_M48"/>
</dbReference>
<dbReference type="InterPro" id="IPR019734">
    <property type="entry name" value="TPR_rpt"/>
</dbReference>
<keyword evidence="9" id="KW-0802">TPR repeat</keyword>
<keyword evidence="3 8" id="KW-0732">Signal</keyword>